<protein>
    <submittedName>
        <fullName evidence="2">Uncharacterized protein</fullName>
    </submittedName>
</protein>
<dbReference type="AlphaFoldDB" id="A0A067BTM3"/>
<evidence type="ECO:0000313" key="3">
    <source>
        <dbReference type="Proteomes" id="UP000030745"/>
    </source>
</evidence>
<dbReference type="OrthoDB" id="72805at2759"/>
<dbReference type="EMBL" id="KK583284">
    <property type="protein sequence ID" value="KDO21608.1"/>
    <property type="molecule type" value="Genomic_DNA"/>
</dbReference>
<dbReference type="VEuPathDB" id="FungiDB:SPRG_13292"/>
<keyword evidence="3" id="KW-1185">Reference proteome</keyword>
<organism evidence="2 3">
    <name type="scientific">Saprolegnia parasitica (strain CBS 223.65)</name>
    <dbReference type="NCBI Taxonomy" id="695850"/>
    <lineage>
        <taxon>Eukaryota</taxon>
        <taxon>Sar</taxon>
        <taxon>Stramenopiles</taxon>
        <taxon>Oomycota</taxon>
        <taxon>Saprolegniomycetes</taxon>
        <taxon>Saprolegniales</taxon>
        <taxon>Saprolegniaceae</taxon>
        <taxon>Saprolegnia</taxon>
    </lineage>
</organism>
<evidence type="ECO:0000313" key="2">
    <source>
        <dbReference type="EMBL" id="KDO21608.1"/>
    </source>
</evidence>
<feature type="region of interest" description="Disordered" evidence="1">
    <location>
        <begin position="1"/>
        <end position="30"/>
    </location>
</feature>
<name>A0A067BTM3_SAPPC</name>
<dbReference type="Proteomes" id="UP000030745">
    <property type="component" value="Unassembled WGS sequence"/>
</dbReference>
<reference evidence="2 3" key="1">
    <citation type="journal article" date="2013" name="PLoS Genet.">
        <title>Distinctive expansion of potential virulence genes in the genome of the oomycete fish pathogen Saprolegnia parasitica.</title>
        <authorList>
            <person name="Jiang R.H."/>
            <person name="de Bruijn I."/>
            <person name="Haas B.J."/>
            <person name="Belmonte R."/>
            <person name="Lobach L."/>
            <person name="Christie J."/>
            <person name="van den Ackerveken G."/>
            <person name="Bottin A."/>
            <person name="Bulone V."/>
            <person name="Diaz-Moreno S.M."/>
            <person name="Dumas B."/>
            <person name="Fan L."/>
            <person name="Gaulin E."/>
            <person name="Govers F."/>
            <person name="Grenville-Briggs L.J."/>
            <person name="Horner N.R."/>
            <person name="Levin J.Z."/>
            <person name="Mammella M."/>
            <person name="Meijer H.J."/>
            <person name="Morris P."/>
            <person name="Nusbaum C."/>
            <person name="Oome S."/>
            <person name="Phillips A.J."/>
            <person name="van Rooyen D."/>
            <person name="Rzeszutek E."/>
            <person name="Saraiva M."/>
            <person name="Secombes C.J."/>
            <person name="Seidl M.F."/>
            <person name="Snel B."/>
            <person name="Stassen J.H."/>
            <person name="Sykes S."/>
            <person name="Tripathy S."/>
            <person name="van den Berg H."/>
            <person name="Vega-Arreguin J.C."/>
            <person name="Wawra S."/>
            <person name="Young S.K."/>
            <person name="Zeng Q."/>
            <person name="Dieguez-Uribeondo J."/>
            <person name="Russ C."/>
            <person name="Tyler B.M."/>
            <person name="van West P."/>
        </authorList>
    </citation>
    <scope>NUCLEOTIDE SEQUENCE [LARGE SCALE GENOMIC DNA]</scope>
    <source>
        <strain evidence="2 3">CBS 223.65</strain>
    </source>
</reference>
<evidence type="ECO:0000256" key="1">
    <source>
        <dbReference type="SAM" id="MobiDB-lite"/>
    </source>
</evidence>
<sequence length="110" mass="12620">MQLPDRPDANMEQLTWPQSPPMTIPMGPMTSPRTLAPAVDFLMDAVSPQLSFEAREGQMLVQAYYMQSRSRVDSLDPKDHYAGYVFSPQATRSYRDDDDDTIFRLELMNE</sequence>
<gene>
    <name evidence="2" type="ORF">SPRG_13292</name>
</gene>
<accession>A0A067BTM3</accession>
<dbReference type="KEGG" id="spar:SPRG_13292"/>
<dbReference type="RefSeq" id="XP_012207694.1">
    <property type="nucleotide sequence ID" value="XM_012352304.1"/>
</dbReference>
<dbReference type="GeneID" id="24135177"/>
<proteinExistence type="predicted"/>